<feature type="signal peptide" evidence="1">
    <location>
        <begin position="1"/>
        <end position="22"/>
    </location>
</feature>
<dbReference type="RefSeq" id="WP_134118773.1">
    <property type="nucleotide sequence ID" value="NZ_SOEG01000042.1"/>
</dbReference>
<organism evidence="2 3">
    <name type="scientific">Orenia marismortui</name>
    <dbReference type="NCBI Taxonomy" id="46469"/>
    <lineage>
        <taxon>Bacteria</taxon>
        <taxon>Bacillati</taxon>
        <taxon>Bacillota</taxon>
        <taxon>Clostridia</taxon>
        <taxon>Halanaerobiales</taxon>
        <taxon>Halobacteroidaceae</taxon>
        <taxon>Orenia</taxon>
    </lineage>
</organism>
<evidence type="ECO:0008006" key="4">
    <source>
        <dbReference type="Google" id="ProtNLM"/>
    </source>
</evidence>
<proteinExistence type="predicted"/>
<name>A0A4R8GNW0_9FIRM</name>
<dbReference type="Proteomes" id="UP000295832">
    <property type="component" value="Unassembled WGS sequence"/>
</dbReference>
<evidence type="ECO:0000313" key="3">
    <source>
        <dbReference type="Proteomes" id="UP000295832"/>
    </source>
</evidence>
<reference evidence="2 3" key="1">
    <citation type="submission" date="2019-03" db="EMBL/GenBank/DDBJ databases">
        <title>Subsurface microbial communities from deep shales in Ohio and West Virginia, USA.</title>
        <authorList>
            <person name="Wrighton K."/>
        </authorList>
    </citation>
    <scope>NUCLEOTIDE SEQUENCE [LARGE SCALE GENOMIC DNA]</scope>
    <source>
        <strain evidence="2 3">MSL 6dP</strain>
    </source>
</reference>
<keyword evidence="3" id="KW-1185">Reference proteome</keyword>
<dbReference type="EMBL" id="SOEG01000042">
    <property type="protein sequence ID" value="TDX46338.1"/>
    <property type="molecule type" value="Genomic_DNA"/>
</dbReference>
<comment type="caution">
    <text evidence="2">The sequence shown here is derived from an EMBL/GenBank/DDBJ whole genome shotgun (WGS) entry which is preliminary data.</text>
</comment>
<evidence type="ECO:0000256" key="1">
    <source>
        <dbReference type="SAM" id="SignalP"/>
    </source>
</evidence>
<dbReference type="STRING" id="926561.GCA_000379025_01206"/>
<dbReference type="PROSITE" id="PS51257">
    <property type="entry name" value="PROKAR_LIPOPROTEIN"/>
    <property type="match status" value="1"/>
</dbReference>
<dbReference type="AlphaFoldDB" id="A0A4R8GNW0"/>
<feature type="chain" id="PRO_5020452646" description="DUF4829 domain-containing protein" evidence="1">
    <location>
        <begin position="23"/>
        <end position="147"/>
    </location>
</feature>
<keyword evidence="1" id="KW-0732">Signal</keyword>
<accession>A0A4R8GNW0</accession>
<protein>
    <recommendedName>
        <fullName evidence="4">DUF4829 domain-containing protein</fullName>
    </recommendedName>
</protein>
<evidence type="ECO:0000313" key="2">
    <source>
        <dbReference type="EMBL" id="TDX46338.1"/>
    </source>
</evidence>
<sequence length="147" mass="17379">MKFKVVLIVLLIILSCTTVTFAKNIGFDKEQGMRSYCDSIMEYLAKDEVQKAFDLLEGQWIFSATEIQNVELQTIKQLDLVKGRFGDVLGYKFIEKEIVAEILCKYTYVVKYENHIIRWIFIFYKAEDKWLLNSFKFDDSIEKLFNN</sequence>
<gene>
    <name evidence="2" type="ORF">C7959_1425</name>
</gene>